<evidence type="ECO:0000313" key="1">
    <source>
        <dbReference type="EMBL" id="CAB4942282.1"/>
    </source>
</evidence>
<accession>A0A6J7JJG1</accession>
<dbReference type="AlphaFoldDB" id="A0A6J7JJG1"/>
<dbReference type="EMBL" id="CAFBOL010000137">
    <property type="protein sequence ID" value="CAB5016681.1"/>
    <property type="molecule type" value="Genomic_DNA"/>
</dbReference>
<reference evidence="1" key="1">
    <citation type="submission" date="2020-05" db="EMBL/GenBank/DDBJ databases">
        <authorList>
            <person name="Chiriac C."/>
            <person name="Salcher M."/>
            <person name="Ghai R."/>
            <person name="Kavagutti S V."/>
        </authorList>
    </citation>
    <scope>NUCLEOTIDE SEQUENCE</scope>
</reference>
<organism evidence="1">
    <name type="scientific">freshwater metagenome</name>
    <dbReference type="NCBI Taxonomy" id="449393"/>
    <lineage>
        <taxon>unclassified sequences</taxon>
        <taxon>metagenomes</taxon>
        <taxon>ecological metagenomes</taxon>
    </lineage>
</organism>
<evidence type="ECO:0000313" key="2">
    <source>
        <dbReference type="EMBL" id="CAB5016681.1"/>
    </source>
</evidence>
<dbReference type="EMBL" id="CAFBMT010000014">
    <property type="protein sequence ID" value="CAB4942282.1"/>
    <property type="molecule type" value="Genomic_DNA"/>
</dbReference>
<gene>
    <name evidence="1" type="ORF">UFOPK3651_02279</name>
    <name evidence="2" type="ORF">UFOPK3931_03119</name>
</gene>
<protein>
    <submittedName>
        <fullName evidence="1">Unannotated protein</fullName>
    </submittedName>
</protein>
<name>A0A6J7JJG1_9ZZZZ</name>
<proteinExistence type="predicted"/>
<sequence length="129" mass="14580">MRERRAGVWEIRVVVANDQLTGHSVQRSFTVHGDREMAEDHRQALTERFGVDRRALYCESARWTLGELLARFIEAPHDWRAATRSSNASVIRYLIGDPLGEVGLTMVSPMVVKNAIVRWCRTGGSDSLV</sequence>